<sequence>MYLRFVSPVAPGGYTVTRSHVAPGLFRPAYGLWCQHRDAPSPALIGIRREIDWFEDNLPVPRRLGVKAKGRWYSDGVCWFRDSAREMLAHAYTLAALIEECGVRIDRVRSRDPGQILYRDDWQVVAMPERYREIRSIPPPVGLSSFIWRWVCRGIGETSRLAMIRRAAPQGRPPVAPNGAEA</sequence>
<dbReference type="RefSeq" id="WP_278017060.1">
    <property type="nucleotide sequence ID" value="NZ_CP121106.1"/>
</dbReference>
<dbReference type="Proteomes" id="UP001215827">
    <property type="component" value="Chromosome"/>
</dbReference>
<gene>
    <name evidence="1" type="ORF">P7228_04720</name>
</gene>
<reference evidence="1 2" key="1">
    <citation type="submission" date="2023-03" db="EMBL/GenBank/DDBJ databases">
        <title>Altererythrobacter sp. CAU 1644 isolated from sand.</title>
        <authorList>
            <person name="Kim W."/>
        </authorList>
    </citation>
    <scope>NUCLEOTIDE SEQUENCE [LARGE SCALE GENOMIC DNA]</scope>
    <source>
        <strain evidence="1 2">CAU 1644</strain>
    </source>
</reference>
<evidence type="ECO:0000313" key="1">
    <source>
        <dbReference type="EMBL" id="WFL78370.1"/>
    </source>
</evidence>
<accession>A0ABY8FVV4</accession>
<organism evidence="1 2">
    <name type="scientific">Altererythrobacter arenosus</name>
    <dbReference type="NCBI Taxonomy" id="3032592"/>
    <lineage>
        <taxon>Bacteria</taxon>
        <taxon>Pseudomonadati</taxon>
        <taxon>Pseudomonadota</taxon>
        <taxon>Alphaproteobacteria</taxon>
        <taxon>Sphingomonadales</taxon>
        <taxon>Erythrobacteraceae</taxon>
        <taxon>Altererythrobacter</taxon>
    </lineage>
</organism>
<name>A0ABY8FVV4_9SPHN</name>
<evidence type="ECO:0000313" key="2">
    <source>
        <dbReference type="Proteomes" id="UP001215827"/>
    </source>
</evidence>
<proteinExistence type="predicted"/>
<keyword evidence="2" id="KW-1185">Reference proteome</keyword>
<protein>
    <submittedName>
        <fullName evidence="1">Uncharacterized protein</fullName>
    </submittedName>
</protein>
<dbReference type="EMBL" id="CP121106">
    <property type="protein sequence ID" value="WFL78370.1"/>
    <property type="molecule type" value="Genomic_DNA"/>
</dbReference>